<dbReference type="SUPFAM" id="SSF56112">
    <property type="entry name" value="Protein kinase-like (PK-like)"/>
    <property type="match status" value="1"/>
</dbReference>
<dbReference type="InterPro" id="IPR011009">
    <property type="entry name" value="Kinase-like_dom_sf"/>
</dbReference>
<dbReference type="Proteomes" id="UP001642482">
    <property type="component" value="Unassembled WGS sequence"/>
</dbReference>
<evidence type="ECO:0000256" key="2">
    <source>
        <dbReference type="ARBA" id="ARBA00011534"/>
    </source>
</evidence>
<dbReference type="Gene3D" id="1.10.510.10">
    <property type="entry name" value="Transferase(Phosphotransferase) domain 1"/>
    <property type="match status" value="1"/>
</dbReference>
<comment type="function">
    <text evidence="1">Component of the EKC/KEOPS complex that is required for the formation of a threonylcarbamoyl group on adenosine at position 37 (t(6)A37) in tRNAs that read codons beginning with adenine. The complex is probably involved in the transfer of the threonylcarbamoyl moiety of threonylcarbamoyl-AMP (TC-AMP) to the N6 group of A37. BUD32 has ATPase activity in the context of the EKC/KEOPS complex and likely plays a supporting role to the catalytic subunit KAE1. The EKC/KEOPS complex also promotes both telomere uncapping and telomere elongation. The complex is required for efficient recruitment of transcriptional coactivators.</text>
</comment>
<evidence type="ECO:0000313" key="13">
    <source>
        <dbReference type="Proteomes" id="UP001642482"/>
    </source>
</evidence>
<dbReference type="InterPro" id="IPR000719">
    <property type="entry name" value="Prot_kinase_dom"/>
</dbReference>
<keyword evidence="13" id="KW-1185">Reference proteome</keyword>
<dbReference type="InterPro" id="IPR008266">
    <property type="entry name" value="Tyr_kinase_AS"/>
</dbReference>
<dbReference type="PROSITE" id="PS50011">
    <property type="entry name" value="PROTEIN_KINASE_DOM"/>
    <property type="match status" value="1"/>
</dbReference>
<evidence type="ECO:0000256" key="1">
    <source>
        <dbReference type="ARBA" id="ARBA00003747"/>
    </source>
</evidence>
<dbReference type="PANTHER" id="PTHR44167">
    <property type="entry name" value="OVARIAN-SPECIFIC SERINE/THREONINE-PROTEIN KINASE LOK-RELATED"/>
    <property type="match status" value="1"/>
</dbReference>
<dbReference type="SMART" id="SM00219">
    <property type="entry name" value="TyrKc"/>
    <property type="match status" value="1"/>
</dbReference>
<dbReference type="Pfam" id="PF00069">
    <property type="entry name" value="Pkinase"/>
    <property type="match status" value="1"/>
</dbReference>
<comment type="catalytic activity">
    <reaction evidence="9">
        <text>L-seryl-[protein] + ATP = O-phospho-L-seryl-[protein] + ADP + H(+)</text>
        <dbReference type="Rhea" id="RHEA:17989"/>
        <dbReference type="Rhea" id="RHEA-COMP:9863"/>
        <dbReference type="Rhea" id="RHEA-COMP:11604"/>
        <dbReference type="ChEBI" id="CHEBI:15378"/>
        <dbReference type="ChEBI" id="CHEBI:29999"/>
        <dbReference type="ChEBI" id="CHEBI:30616"/>
        <dbReference type="ChEBI" id="CHEBI:83421"/>
        <dbReference type="ChEBI" id="CHEBI:456216"/>
        <dbReference type="EC" id="2.7.11.1"/>
    </reaction>
</comment>
<feature type="domain" description="Protein kinase" evidence="11">
    <location>
        <begin position="179"/>
        <end position="429"/>
    </location>
</feature>
<accession>A0ABP0AV14</accession>
<evidence type="ECO:0000256" key="9">
    <source>
        <dbReference type="ARBA" id="ARBA00048679"/>
    </source>
</evidence>
<organism evidence="12 13">
    <name type="scientific">Sporothrix eucalyptigena</name>
    <dbReference type="NCBI Taxonomy" id="1812306"/>
    <lineage>
        <taxon>Eukaryota</taxon>
        <taxon>Fungi</taxon>
        <taxon>Dikarya</taxon>
        <taxon>Ascomycota</taxon>
        <taxon>Pezizomycotina</taxon>
        <taxon>Sordariomycetes</taxon>
        <taxon>Sordariomycetidae</taxon>
        <taxon>Ophiostomatales</taxon>
        <taxon>Ophiostomataceae</taxon>
        <taxon>Sporothrix</taxon>
    </lineage>
</organism>
<dbReference type="PANTHER" id="PTHR44167:SF18">
    <property type="entry name" value="PROTEIN KINASE DOMAIN-CONTAINING PROTEIN"/>
    <property type="match status" value="1"/>
</dbReference>
<evidence type="ECO:0000259" key="11">
    <source>
        <dbReference type="PROSITE" id="PS50011"/>
    </source>
</evidence>
<dbReference type="PROSITE" id="PS00109">
    <property type="entry name" value="PROTEIN_KINASE_TYR"/>
    <property type="match status" value="1"/>
</dbReference>
<dbReference type="EC" id="2.7.11.1" evidence="3"/>
<name>A0ABP0AV14_9PEZI</name>
<comment type="caution">
    <text evidence="12">The sequence shown here is derived from an EMBL/GenBank/DDBJ whole genome shotgun (WGS) entry which is preliminary data.</text>
</comment>
<feature type="compositionally biased region" description="Low complexity" evidence="10">
    <location>
        <begin position="468"/>
        <end position="478"/>
    </location>
</feature>
<evidence type="ECO:0000256" key="8">
    <source>
        <dbReference type="ARBA" id="ARBA00047899"/>
    </source>
</evidence>
<evidence type="ECO:0000256" key="4">
    <source>
        <dbReference type="ARBA" id="ARBA00013948"/>
    </source>
</evidence>
<evidence type="ECO:0000256" key="10">
    <source>
        <dbReference type="SAM" id="MobiDB-lite"/>
    </source>
</evidence>
<evidence type="ECO:0000256" key="3">
    <source>
        <dbReference type="ARBA" id="ARBA00012513"/>
    </source>
</evidence>
<feature type="region of interest" description="Disordered" evidence="10">
    <location>
        <begin position="468"/>
        <end position="521"/>
    </location>
</feature>
<dbReference type="InterPro" id="IPR020635">
    <property type="entry name" value="Tyr_kinase_cat_dom"/>
</dbReference>
<protein>
    <recommendedName>
        <fullName evidence="5">EKC/KEOPS complex subunit BUD32</fullName>
        <ecNumber evidence="3">2.7.11.1</ecNumber>
    </recommendedName>
    <alternativeName>
        <fullName evidence="6 7">Atypical Serine/threonine protein kinase BUD32</fullName>
    </alternativeName>
    <alternativeName>
        <fullName evidence="4">EKC/KEOPS complex subunit bud32</fullName>
    </alternativeName>
</protein>
<gene>
    <name evidence="12" type="ORF">SEUCBS140593_001061</name>
</gene>
<comment type="catalytic activity">
    <reaction evidence="8">
        <text>L-threonyl-[protein] + ATP = O-phospho-L-threonyl-[protein] + ADP + H(+)</text>
        <dbReference type="Rhea" id="RHEA:46608"/>
        <dbReference type="Rhea" id="RHEA-COMP:11060"/>
        <dbReference type="Rhea" id="RHEA-COMP:11605"/>
        <dbReference type="ChEBI" id="CHEBI:15378"/>
        <dbReference type="ChEBI" id="CHEBI:30013"/>
        <dbReference type="ChEBI" id="CHEBI:30616"/>
        <dbReference type="ChEBI" id="CHEBI:61977"/>
        <dbReference type="ChEBI" id="CHEBI:456216"/>
        <dbReference type="EC" id="2.7.11.1"/>
    </reaction>
</comment>
<dbReference type="EMBL" id="CAWUHD010000006">
    <property type="protein sequence ID" value="CAK7211125.1"/>
    <property type="molecule type" value="Genomic_DNA"/>
</dbReference>
<evidence type="ECO:0000256" key="6">
    <source>
        <dbReference type="ARBA" id="ARBA00030980"/>
    </source>
</evidence>
<evidence type="ECO:0000313" key="12">
    <source>
        <dbReference type="EMBL" id="CAK7211125.1"/>
    </source>
</evidence>
<evidence type="ECO:0000256" key="5">
    <source>
        <dbReference type="ARBA" id="ARBA00019973"/>
    </source>
</evidence>
<proteinExistence type="predicted"/>
<reference evidence="12 13" key="1">
    <citation type="submission" date="2024-01" db="EMBL/GenBank/DDBJ databases">
        <authorList>
            <person name="Allen C."/>
            <person name="Tagirdzhanova G."/>
        </authorList>
    </citation>
    <scope>NUCLEOTIDE SEQUENCE [LARGE SCALE GENOMIC DNA]</scope>
</reference>
<comment type="subunit">
    <text evidence="2">Component of the EKC/KEOPS complex composed of at least BUD32, CGI121, GON7, KAE1 and PCC1; the whole complex dimerizes.</text>
</comment>
<evidence type="ECO:0000256" key="7">
    <source>
        <dbReference type="ARBA" id="ARBA00033194"/>
    </source>
</evidence>
<sequence length="646" mass="71110">MAGHETIFVVTGSSEVLSSNQNADFLHLVDNDFAEDDGASEYGDSNFQSSGTPAPHFAESERVICITTHHIAKDVSNGFLFGRSADCDIRLGSVFHGTPVRLHPSNESILLRGSRAFDHGHTVEILIGDEVRLGIRCLRAPASWNAYCAELRTMLPGLGPLNFAPNIQSTNASGRRPVYTCRRPLTEGSNSQVQEAIEKYNARLYAVKVYKRSAKARGQEPELLQMLQHPNIVGFVSYDRPGNKEPATLVMELVQGDTLEALLDSHNTNNRLSQSGVRGVLHQMVHALSYMHGQGITHRDLRPANVMVLARRTPICIKLIDFVQATTAHQFSDYTGRSLYTAPEIVAGQVCTDKVDLFSVGMMALQMIFGLPRAPRALPAEWLQAVFARACFLSIEYPFSVPVNFVCSLLREDPNSRPSALQALGDLFFVPGNNIETPVALIDADFADTPNNLHQEVLLPIDDNEVQQPPEQQQAPLPGHYNAVPENDNDGNAPDAAAEQPEQSSRPPTPITPHAPDAPRVFINGHEINTHGFPGHVNVQEICALVPPAQRRECLVLCARLRVREVIVLNMRPLLDFAGLPSSVLDSNHLLLSAPLPSQFEVLWWRGVSIVYAPADGMVHVKQLFDFYGNYIHTHPSSKNWLKGAA</sequence>